<dbReference type="Proteomes" id="UP000198432">
    <property type="component" value="Unassembled WGS sequence"/>
</dbReference>
<dbReference type="GO" id="GO:0016874">
    <property type="term" value="F:ligase activity"/>
    <property type="evidence" value="ECO:0007669"/>
    <property type="project" value="UniProtKB-KW"/>
</dbReference>
<keyword evidence="2" id="KW-1185">Reference proteome</keyword>
<sequence length="227" mass="26556">MSLQQHYDNLWSNSRQQFEAGAFELDPLLDATNDERRGITLLFRPVQEVRNEFLAFLEELKAVEPEQHYYPSDDLHVTVMSIISCYAGFQLEMIQVEDYLSLLKEALQGIGPFRIQFKGLTASPSCVIIQGFPADESLQEIRERLRKAFAGSPLQQTLDQRYTIQTAHSTVSRFRKPLLQPQKFLKKLELYRQFDFGSSEVTELELVFNDWYQRSKEVRLLGKWKLR</sequence>
<keyword evidence="1" id="KW-0436">Ligase</keyword>
<dbReference type="Gene3D" id="3.90.1140.10">
    <property type="entry name" value="Cyclic phosphodiesterase"/>
    <property type="match status" value="1"/>
</dbReference>
<dbReference type="SUPFAM" id="SSF55144">
    <property type="entry name" value="LigT-like"/>
    <property type="match status" value="1"/>
</dbReference>
<dbReference type="RefSeq" id="WP_089319630.1">
    <property type="nucleotide sequence ID" value="NZ_FZOQ01000011.1"/>
</dbReference>
<dbReference type="AlphaFoldDB" id="A0A239GKP0"/>
<protein>
    <submittedName>
        <fullName evidence="1">2'-5' RNA ligase superfamily protein</fullName>
    </submittedName>
</protein>
<dbReference type="InterPro" id="IPR009097">
    <property type="entry name" value="Cyclic_Pdiesterase"/>
</dbReference>
<proteinExistence type="predicted"/>
<evidence type="ECO:0000313" key="1">
    <source>
        <dbReference type="EMBL" id="SNS68624.1"/>
    </source>
</evidence>
<evidence type="ECO:0000313" key="2">
    <source>
        <dbReference type="Proteomes" id="UP000198432"/>
    </source>
</evidence>
<organism evidence="1 2">
    <name type="scientific">Pontibacter ummariensis</name>
    <dbReference type="NCBI Taxonomy" id="1610492"/>
    <lineage>
        <taxon>Bacteria</taxon>
        <taxon>Pseudomonadati</taxon>
        <taxon>Bacteroidota</taxon>
        <taxon>Cytophagia</taxon>
        <taxon>Cytophagales</taxon>
        <taxon>Hymenobacteraceae</taxon>
        <taxon>Pontibacter</taxon>
    </lineage>
</organism>
<dbReference type="OrthoDB" id="2326088at2"/>
<dbReference type="EMBL" id="FZOQ01000011">
    <property type="protein sequence ID" value="SNS68624.1"/>
    <property type="molecule type" value="Genomic_DNA"/>
</dbReference>
<reference evidence="2" key="1">
    <citation type="submission" date="2017-06" db="EMBL/GenBank/DDBJ databases">
        <authorList>
            <person name="Varghese N."/>
            <person name="Submissions S."/>
        </authorList>
    </citation>
    <scope>NUCLEOTIDE SEQUENCE [LARGE SCALE GENOMIC DNA]</scope>
    <source>
        <strain evidence="2">NKM1</strain>
    </source>
</reference>
<dbReference type="Pfam" id="PF13563">
    <property type="entry name" value="2_5_RNA_ligase2"/>
    <property type="match status" value="1"/>
</dbReference>
<name>A0A239GKP0_9BACT</name>
<gene>
    <name evidence="1" type="ORF">SAMN06296052_11168</name>
</gene>
<accession>A0A239GKP0</accession>